<sequence length="62" mass="6610">MAGARQGSSLMGFIPKALRPTSSDIGAGVLWGGTALLGAIWVVQPFGWIKDQLFPPPKEEEK</sequence>
<keyword evidence="1" id="KW-1133">Transmembrane helix</keyword>
<protein>
    <recommendedName>
        <fullName evidence="4">Cytochrome b-c1 complex subunit 10</fullName>
    </recommendedName>
</protein>
<keyword evidence="1" id="KW-0472">Membrane</keyword>
<gene>
    <name evidence="2" type="ORF">CSSPJE1EN2_LOCUS20984</name>
</gene>
<dbReference type="EMBL" id="OZ023708">
    <property type="protein sequence ID" value="CAK9879450.1"/>
    <property type="molecule type" value="Genomic_DNA"/>
</dbReference>
<reference evidence="2" key="1">
    <citation type="submission" date="2024-03" db="EMBL/GenBank/DDBJ databases">
        <authorList>
            <consortium name="ELIXIR-Norway"/>
            <consortium name="Elixir Norway"/>
        </authorList>
    </citation>
    <scope>NUCLEOTIDE SEQUENCE</scope>
</reference>
<name>A0ABP1BT22_9BRYO</name>
<accession>A0ABP1BT22</accession>
<evidence type="ECO:0000256" key="1">
    <source>
        <dbReference type="SAM" id="Phobius"/>
    </source>
</evidence>
<organism evidence="2 3">
    <name type="scientific">Sphagnum jensenii</name>
    <dbReference type="NCBI Taxonomy" id="128206"/>
    <lineage>
        <taxon>Eukaryota</taxon>
        <taxon>Viridiplantae</taxon>
        <taxon>Streptophyta</taxon>
        <taxon>Embryophyta</taxon>
        <taxon>Bryophyta</taxon>
        <taxon>Sphagnophytina</taxon>
        <taxon>Sphagnopsida</taxon>
        <taxon>Sphagnales</taxon>
        <taxon>Sphagnaceae</taxon>
        <taxon>Sphagnum</taxon>
    </lineage>
</organism>
<evidence type="ECO:0000313" key="3">
    <source>
        <dbReference type="Proteomes" id="UP001497522"/>
    </source>
</evidence>
<evidence type="ECO:0000313" key="2">
    <source>
        <dbReference type="EMBL" id="CAK9879450.1"/>
    </source>
</evidence>
<proteinExistence type="predicted"/>
<keyword evidence="1" id="KW-0812">Transmembrane</keyword>
<dbReference type="Proteomes" id="UP001497522">
    <property type="component" value="Chromosome 7"/>
</dbReference>
<evidence type="ECO:0008006" key="4">
    <source>
        <dbReference type="Google" id="ProtNLM"/>
    </source>
</evidence>
<feature type="transmembrane region" description="Helical" evidence="1">
    <location>
        <begin position="25"/>
        <end position="43"/>
    </location>
</feature>
<keyword evidence="3" id="KW-1185">Reference proteome</keyword>